<gene>
    <name evidence="5" type="ORF">B1B_05244</name>
</gene>
<dbReference type="InterPro" id="IPR035647">
    <property type="entry name" value="EFG_III/V"/>
</dbReference>
<accession>T1BAN7</accession>
<dbReference type="SUPFAM" id="SSF54980">
    <property type="entry name" value="EF-G C-terminal domain-like"/>
    <property type="match status" value="1"/>
</dbReference>
<dbReference type="Gene3D" id="3.30.70.870">
    <property type="entry name" value="Elongation Factor G (Translational Gtpase), domain 3"/>
    <property type="match status" value="1"/>
</dbReference>
<dbReference type="PANTHER" id="PTHR43261">
    <property type="entry name" value="TRANSLATION ELONGATION FACTOR G-RELATED"/>
    <property type="match status" value="1"/>
</dbReference>
<feature type="domain" description="Elongation Factor G" evidence="4">
    <location>
        <begin position="3"/>
        <end position="28"/>
    </location>
</feature>
<evidence type="ECO:0000256" key="2">
    <source>
        <dbReference type="ARBA" id="ARBA00022917"/>
    </source>
</evidence>
<evidence type="ECO:0000313" key="5">
    <source>
        <dbReference type="EMBL" id="EQD69961.1"/>
    </source>
</evidence>
<name>T1BAN7_9ZZZZ</name>
<dbReference type="GO" id="GO:0032790">
    <property type="term" value="P:ribosome disassembly"/>
    <property type="evidence" value="ECO:0007669"/>
    <property type="project" value="TreeGrafter"/>
</dbReference>
<organism evidence="5">
    <name type="scientific">mine drainage metagenome</name>
    <dbReference type="NCBI Taxonomy" id="410659"/>
    <lineage>
        <taxon>unclassified sequences</taxon>
        <taxon>metagenomes</taxon>
        <taxon>ecological metagenomes</taxon>
    </lineage>
</organism>
<reference evidence="5" key="2">
    <citation type="journal article" date="2014" name="ISME J.">
        <title>Microbial stratification in low pH oxic and suboxic macroscopic growths along an acid mine drainage.</title>
        <authorList>
            <person name="Mendez-Garcia C."/>
            <person name="Mesa V."/>
            <person name="Sprenger R.R."/>
            <person name="Richter M."/>
            <person name="Diez M.S."/>
            <person name="Solano J."/>
            <person name="Bargiela R."/>
            <person name="Golyshina O.V."/>
            <person name="Manteca A."/>
            <person name="Ramos J.L."/>
            <person name="Gallego J.R."/>
            <person name="Llorente I."/>
            <person name="Martins Dos Santos V.A."/>
            <person name="Jensen O.N."/>
            <person name="Pelaez A.I."/>
            <person name="Sanchez J."/>
            <person name="Ferrer M."/>
        </authorList>
    </citation>
    <scope>NUCLEOTIDE SEQUENCE</scope>
</reference>
<dbReference type="InterPro" id="IPR041095">
    <property type="entry name" value="EFG_II"/>
</dbReference>
<dbReference type="PANTHER" id="PTHR43261:SF1">
    <property type="entry name" value="RIBOSOME-RELEASING FACTOR 2, MITOCHONDRIAL"/>
    <property type="match status" value="1"/>
</dbReference>
<dbReference type="AlphaFoldDB" id="T1BAN7"/>
<proteinExistence type="predicted"/>
<feature type="non-terminal residue" evidence="5">
    <location>
        <position position="76"/>
    </location>
</feature>
<keyword evidence="2" id="KW-0648">Protein biosynthesis</keyword>
<dbReference type="GO" id="GO:0005525">
    <property type="term" value="F:GTP binding"/>
    <property type="evidence" value="ECO:0007669"/>
    <property type="project" value="UniProtKB-KW"/>
</dbReference>
<reference evidence="5" key="1">
    <citation type="submission" date="2013-08" db="EMBL/GenBank/DDBJ databases">
        <authorList>
            <person name="Mendez C."/>
            <person name="Richter M."/>
            <person name="Ferrer M."/>
            <person name="Sanchez J."/>
        </authorList>
    </citation>
    <scope>NUCLEOTIDE SEQUENCE</scope>
</reference>
<keyword evidence="1" id="KW-0547">Nucleotide-binding</keyword>
<comment type="caution">
    <text evidence="5">The sequence shown here is derived from an EMBL/GenBank/DDBJ whole genome shotgun (WGS) entry which is preliminary data.</text>
</comment>
<keyword evidence="5" id="KW-0251">Elongation factor</keyword>
<dbReference type="EMBL" id="AUZY01003316">
    <property type="protein sequence ID" value="EQD69961.1"/>
    <property type="molecule type" value="Genomic_DNA"/>
</dbReference>
<keyword evidence="3" id="KW-0342">GTP-binding</keyword>
<feature type="non-terminal residue" evidence="5">
    <location>
        <position position="1"/>
    </location>
</feature>
<evidence type="ECO:0000256" key="1">
    <source>
        <dbReference type="ARBA" id="ARBA00022741"/>
    </source>
</evidence>
<sequence>DLGMGELQLEVIVDRLLREFKVDANVGKPQVAYRETIKRKARGVGGTSARPAVTASTAMSSWWWTPNRRPAGLRSS</sequence>
<evidence type="ECO:0000259" key="4">
    <source>
        <dbReference type="Pfam" id="PF14492"/>
    </source>
</evidence>
<dbReference type="GO" id="GO:0003746">
    <property type="term" value="F:translation elongation factor activity"/>
    <property type="evidence" value="ECO:0007669"/>
    <property type="project" value="UniProtKB-KW"/>
</dbReference>
<evidence type="ECO:0000256" key="3">
    <source>
        <dbReference type="ARBA" id="ARBA00023134"/>
    </source>
</evidence>
<dbReference type="Pfam" id="PF14492">
    <property type="entry name" value="EFG_III"/>
    <property type="match status" value="1"/>
</dbReference>
<protein>
    <submittedName>
        <fullName evidence="5">Translation elongation factor EF-G</fullName>
    </submittedName>
</protein>